<dbReference type="CDD" id="cd08964">
    <property type="entry name" value="L-asparaginase_II"/>
    <property type="match status" value="1"/>
</dbReference>
<evidence type="ECO:0000256" key="3">
    <source>
        <dbReference type="ARBA" id="ARBA00022801"/>
    </source>
</evidence>
<keyword evidence="3" id="KW-0378">Hydrolase</keyword>
<dbReference type="SMART" id="SM00870">
    <property type="entry name" value="Asparaginase"/>
    <property type="match status" value="1"/>
</dbReference>
<dbReference type="PANTHER" id="PTHR11707:SF28">
    <property type="entry name" value="60 KDA LYSOPHOSPHOLIPASE"/>
    <property type="match status" value="1"/>
</dbReference>
<dbReference type="Gene3D" id="3.40.50.40">
    <property type="match status" value="1"/>
</dbReference>
<organism evidence="7 8">
    <name type="scientific">Oceanobacillus kimchii</name>
    <dbReference type="NCBI Taxonomy" id="746691"/>
    <lineage>
        <taxon>Bacteria</taxon>
        <taxon>Bacillati</taxon>
        <taxon>Bacillota</taxon>
        <taxon>Bacilli</taxon>
        <taxon>Bacillales</taxon>
        <taxon>Bacillaceae</taxon>
        <taxon>Oceanobacillus</taxon>
    </lineage>
</organism>
<dbReference type="Pfam" id="PF17763">
    <property type="entry name" value="Asparaginase_C"/>
    <property type="match status" value="1"/>
</dbReference>
<dbReference type="PROSITE" id="PS51732">
    <property type="entry name" value="ASN_GLN_ASE_3"/>
    <property type="match status" value="1"/>
</dbReference>
<gene>
    <name evidence="7" type="ORF">MACH08_22470</name>
</gene>
<reference evidence="7 8" key="1">
    <citation type="submission" date="2023-02" db="EMBL/GenBank/DDBJ databases">
        <title>Oceanobacillus kimchii IFOP_LL358 isolated form Alexandrium catenella lab strain.</title>
        <authorList>
            <person name="Gajardo G."/>
            <person name="Ueki S."/>
            <person name="Maruyama F."/>
        </authorList>
    </citation>
    <scope>NUCLEOTIDE SEQUENCE [LARGE SCALE GENOMIC DNA]</scope>
    <source>
        <strain evidence="7 8">IFOP_LL358</strain>
    </source>
</reference>
<evidence type="ECO:0000259" key="6">
    <source>
        <dbReference type="Pfam" id="PF17763"/>
    </source>
</evidence>
<feature type="domain" description="L-asparaginase N-terminal" evidence="5">
    <location>
        <begin position="4"/>
        <end position="194"/>
    </location>
</feature>
<dbReference type="InterPro" id="IPR006034">
    <property type="entry name" value="Asparaginase/glutaminase-like"/>
</dbReference>
<dbReference type="PRINTS" id="PR00139">
    <property type="entry name" value="ASNGLNASE"/>
</dbReference>
<evidence type="ECO:0000256" key="2">
    <source>
        <dbReference type="ARBA" id="ARBA00012920"/>
    </source>
</evidence>
<dbReference type="PIRSF" id="PIRSF500176">
    <property type="entry name" value="L_ASNase"/>
    <property type="match status" value="1"/>
</dbReference>
<proteinExistence type="inferred from homology"/>
<name>A0ABQ5TLF3_9BACI</name>
<evidence type="ECO:0000256" key="1">
    <source>
        <dbReference type="ARBA" id="ARBA00010518"/>
    </source>
</evidence>
<keyword evidence="8" id="KW-1185">Reference proteome</keyword>
<dbReference type="InterPro" id="IPR040919">
    <property type="entry name" value="Asparaginase_C"/>
</dbReference>
<feature type="active site" evidence="4">
    <location>
        <position position="13"/>
    </location>
</feature>
<dbReference type="SUPFAM" id="SSF53774">
    <property type="entry name" value="Glutaminase/Asparaginase"/>
    <property type="match status" value="1"/>
</dbReference>
<dbReference type="EC" id="3.5.1.1" evidence="2"/>
<dbReference type="InterPro" id="IPR027473">
    <property type="entry name" value="L-asparaginase_C"/>
</dbReference>
<dbReference type="SFLD" id="SFLDS00057">
    <property type="entry name" value="Glutaminase/Asparaginase"/>
    <property type="match status" value="1"/>
</dbReference>
<dbReference type="InterPro" id="IPR004550">
    <property type="entry name" value="AsnASE_II"/>
</dbReference>
<protein>
    <recommendedName>
        <fullName evidence="2">asparaginase</fullName>
        <ecNumber evidence="2">3.5.1.1</ecNumber>
    </recommendedName>
</protein>
<dbReference type="PANTHER" id="PTHR11707">
    <property type="entry name" value="L-ASPARAGINASE"/>
    <property type="match status" value="1"/>
</dbReference>
<evidence type="ECO:0000313" key="8">
    <source>
        <dbReference type="Proteomes" id="UP001275436"/>
    </source>
</evidence>
<feature type="domain" description="Asparaginase/glutaminase C-terminal" evidence="6">
    <location>
        <begin position="209"/>
        <end position="313"/>
    </location>
</feature>
<evidence type="ECO:0000259" key="5">
    <source>
        <dbReference type="Pfam" id="PF00710"/>
    </source>
</evidence>
<dbReference type="Pfam" id="PF00710">
    <property type="entry name" value="Asparaginase"/>
    <property type="match status" value="1"/>
</dbReference>
<comment type="caution">
    <text evidence="7">The sequence shown here is derived from an EMBL/GenBank/DDBJ whole genome shotgun (WGS) entry which is preliminary data.</text>
</comment>
<dbReference type="Proteomes" id="UP001275436">
    <property type="component" value="Unassembled WGS sequence"/>
</dbReference>
<sequence>MTKKILLLATGGTIASEKKPNSDKLESGVLTGEELLEKCDIPNGIEVVVHSIFQKASIHLTFQDLLVLKSKMDELLLNNSFDGIVITQGTDTLEESSYFMNLITDYHIPIVFTGSQRSPIEIGTDSYINIKNAVLTACSEELNEVGVTVVFNERIFHSRYVRKEHASNIQGFNAFGYGYLGIIDNNQVRVFQKPTFKDNYQLRKDLPEVDIIKVYMNADGKYIKAARENQVDGIVIEGVGRGQVSPTMMQEIRQCIEEGIAVVITTTAVEGEVYPTYDYPGSTYDLLQNGVILGKDYDSKKARIKLMVGLASEVPLHTLFHPF</sequence>
<comment type="similarity">
    <text evidence="1">Belongs to the asparaginase 1 family.</text>
</comment>
<evidence type="ECO:0000313" key="7">
    <source>
        <dbReference type="EMBL" id="GLO66463.1"/>
    </source>
</evidence>
<dbReference type="RefSeq" id="WP_069685297.1">
    <property type="nucleotide sequence ID" value="NZ_BSKO01000001.1"/>
</dbReference>
<dbReference type="Gene3D" id="3.40.50.1170">
    <property type="entry name" value="L-asparaginase, N-terminal domain"/>
    <property type="match status" value="1"/>
</dbReference>
<dbReference type="PROSITE" id="PS00144">
    <property type="entry name" value="ASN_GLN_ASE_1"/>
    <property type="match status" value="1"/>
</dbReference>
<dbReference type="EMBL" id="BSKO01000001">
    <property type="protein sequence ID" value="GLO66463.1"/>
    <property type="molecule type" value="Genomic_DNA"/>
</dbReference>
<accession>A0ABQ5TLF3</accession>
<dbReference type="InterPro" id="IPR037152">
    <property type="entry name" value="L-asparaginase_N_sf"/>
</dbReference>
<dbReference type="PIRSF" id="PIRSF001220">
    <property type="entry name" value="L-ASNase_gatD"/>
    <property type="match status" value="1"/>
</dbReference>
<dbReference type="InterPro" id="IPR027474">
    <property type="entry name" value="L-asparaginase_N"/>
</dbReference>
<dbReference type="InterPro" id="IPR020827">
    <property type="entry name" value="Asparaginase/glutaminase_AS1"/>
</dbReference>
<dbReference type="InterPro" id="IPR036152">
    <property type="entry name" value="Asp/glu_Ase-like_sf"/>
</dbReference>
<evidence type="ECO:0000256" key="4">
    <source>
        <dbReference type="PROSITE-ProRule" id="PRU10099"/>
    </source>
</evidence>